<sequence length="455" mass="45188">MGAAVQLVAGQVRVGDATFPGGLLPDGRVAVLGARLRRLRLRERDDLVALAAELTGPDAVRTLARLVLAAACGTGSTGDDETRAALEAVALHLAGAEHEGALVRTRLLATRAAGAAGGDLAAADADDLAGRLAHAVTDDDGWTRIALDPEAHVAPRTPDDVRDHLAAGLLARAGEALDPGLARVLVLAAPDGPADAGTWVPDAAPAAGGLTPPADPDDPPGPTGSPAAVRAPLGTPDDRTCPPADARDAVPCDGASPLRPGPVGGRASTDGRWSAVRSASRQQAEQAGHDDGASALTSTPGGAAAVRPASAPAERHGAALHARPDAAHGRAATATGAPLPVPHATLDRWGAPDGHAWPTAPGPSTASDATVRGPGRATTQPRAAAAPGAPGPGTLVPGSLVTTGRAPGRPLDDRSPAPARPAWTSDVAAPGGEPVDTDALARALHRAADLRGVRR</sequence>
<feature type="region of interest" description="Disordered" evidence="1">
    <location>
        <begin position="197"/>
        <end position="435"/>
    </location>
</feature>
<evidence type="ECO:0000313" key="2">
    <source>
        <dbReference type="EMBL" id="GEA80888.1"/>
    </source>
</evidence>
<name>A0A4Y3KD09_CELUD</name>
<evidence type="ECO:0000256" key="1">
    <source>
        <dbReference type="SAM" id="MobiDB-lite"/>
    </source>
</evidence>
<feature type="compositionally biased region" description="Basic and acidic residues" evidence="1">
    <location>
        <begin position="313"/>
        <end position="328"/>
    </location>
</feature>
<comment type="caution">
    <text evidence="2">The sequence shown here is derived from an EMBL/GenBank/DDBJ whole genome shotgun (WGS) entry which is preliminary data.</text>
</comment>
<organism evidence="2 3">
    <name type="scientific">Cellulomonas uda</name>
    <dbReference type="NCBI Taxonomy" id="1714"/>
    <lineage>
        <taxon>Bacteria</taxon>
        <taxon>Bacillati</taxon>
        <taxon>Actinomycetota</taxon>
        <taxon>Actinomycetes</taxon>
        <taxon>Micrococcales</taxon>
        <taxon>Cellulomonadaceae</taxon>
        <taxon>Cellulomonas</taxon>
    </lineage>
</organism>
<proteinExistence type="predicted"/>
<keyword evidence="3" id="KW-1185">Reference proteome</keyword>
<feature type="compositionally biased region" description="Low complexity" evidence="1">
    <location>
        <begin position="300"/>
        <end position="312"/>
    </location>
</feature>
<gene>
    <name evidence="2" type="ORF">CUD01_13320</name>
</gene>
<feature type="compositionally biased region" description="Low complexity" evidence="1">
    <location>
        <begin position="374"/>
        <end position="398"/>
    </location>
</feature>
<feature type="compositionally biased region" description="Basic and acidic residues" evidence="1">
    <location>
        <begin position="236"/>
        <end position="250"/>
    </location>
</feature>
<feature type="compositionally biased region" description="Low complexity" evidence="1">
    <location>
        <begin position="329"/>
        <end position="338"/>
    </location>
</feature>
<dbReference type="AlphaFoldDB" id="A0A4Y3KD09"/>
<protein>
    <submittedName>
        <fullName evidence="2">Uncharacterized protein</fullName>
    </submittedName>
</protein>
<reference evidence="2 3" key="1">
    <citation type="submission" date="2019-06" db="EMBL/GenBank/DDBJ databases">
        <title>Whole genome shotgun sequence of Cellulomonas uda NBRC 3747.</title>
        <authorList>
            <person name="Hosoyama A."/>
            <person name="Uohara A."/>
            <person name="Ohji S."/>
            <person name="Ichikawa N."/>
        </authorList>
    </citation>
    <scope>NUCLEOTIDE SEQUENCE [LARGE SCALE GENOMIC DNA]</scope>
    <source>
        <strain evidence="2 3">NBRC 3747</strain>
    </source>
</reference>
<dbReference type="EMBL" id="BJLP01000018">
    <property type="protein sequence ID" value="GEA80888.1"/>
    <property type="molecule type" value="Genomic_DNA"/>
</dbReference>
<evidence type="ECO:0000313" key="3">
    <source>
        <dbReference type="Proteomes" id="UP000315842"/>
    </source>
</evidence>
<dbReference type="RefSeq" id="WP_141319747.1">
    <property type="nucleotide sequence ID" value="NZ_BJLP01000018.1"/>
</dbReference>
<feature type="compositionally biased region" description="Low complexity" evidence="1">
    <location>
        <begin position="201"/>
        <end position="212"/>
    </location>
</feature>
<accession>A0A4Y3KD09</accession>
<dbReference type="Proteomes" id="UP000315842">
    <property type="component" value="Unassembled WGS sequence"/>
</dbReference>